<protein>
    <submittedName>
        <fullName evidence="2">Uncharacterized protein</fullName>
    </submittedName>
</protein>
<reference evidence="3" key="1">
    <citation type="submission" date="2016-06" db="EMBL/GenBank/DDBJ databases">
        <authorList>
            <person name="Varghese N."/>
            <person name="Submissions Spin"/>
        </authorList>
    </citation>
    <scope>NUCLEOTIDE SEQUENCE [LARGE SCALE GENOMIC DNA]</scope>
    <source>
        <strain evidence="3">DSM 43168</strain>
    </source>
</reference>
<dbReference type="AlphaFoldDB" id="A0A1C4WB34"/>
<sequence>MAGRPLKKIPEDRPAKLLAEKLRALRGKISYNQMGRKANFKANTFSQTADGTFRGWPSVEQFLAAVRACGGQVTEDDIAECRRLHELAGRLNNEQRRSKDQPLRPPAPALTDTVVLAPLDDARHAGDGQSVLTFSHTAQAQACPASLANAKTVQDVATALYDLALEKRLNVDDWRTPRTALASDRKRTGSPEWEVLTGRREPTLSLVRQIVEKCGGGPADLTRWEQVWRRVTGGRDRAVGIAIPPERARGSEVRTALDSVDPEDEDLQRIQEGLRRLQFGNQTVPRAVGWPRRLLRRLAQPLARRQPAPLDDSRAAERDATPAGLTEASHEE</sequence>
<name>A0A1C4WB34_9ACTN</name>
<feature type="compositionally biased region" description="Basic and acidic residues" evidence="1">
    <location>
        <begin position="311"/>
        <end position="320"/>
    </location>
</feature>
<dbReference type="EMBL" id="FMCT01000003">
    <property type="protein sequence ID" value="SCE93390.1"/>
    <property type="molecule type" value="Genomic_DNA"/>
</dbReference>
<feature type="compositionally biased region" description="Low complexity" evidence="1">
    <location>
        <begin position="301"/>
        <end position="310"/>
    </location>
</feature>
<dbReference type="Proteomes" id="UP000183585">
    <property type="component" value="Unassembled WGS sequence"/>
</dbReference>
<feature type="region of interest" description="Disordered" evidence="1">
    <location>
        <begin position="301"/>
        <end position="332"/>
    </location>
</feature>
<proteinExistence type="predicted"/>
<accession>A0A1C4WB34</accession>
<gene>
    <name evidence="2" type="ORF">GA0070563_103250</name>
</gene>
<dbReference type="RefSeq" id="WP_074473810.1">
    <property type="nucleotide sequence ID" value="NZ_FMCT01000003.1"/>
</dbReference>
<organism evidence="2 3">
    <name type="scientific">Micromonospora carbonacea</name>
    <dbReference type="NCBI Taxonomy" id="47853"/>
    <lineage>
        <taxon>Bacteria</taxon>
        <taxon>Bacillati</taxon>
        <taxon>Actinomycetota</taxon>
        <taxon>Actinomycetes</taxon>
        <taxon>Micromonosporales</taxon>
        <taxon>Micromonosporaceae</taxon>
        <taxon>Micromonospora</taxon>
    </lineage>
</organism>
<evidence type="ECO:0000256" key="1">
    <source>
        <dbReference type="SAM" id="MobiDB-lite"/>
    </source>
</evidence>
<keyword evidence="3" id="KW-1185">Reference proteome</keyword>
<evidence type="ECO:0000313" key="2">
    <source>
        <dbReference type="EMBL" id="SCE93390.1"/>
    </source>
</evidence>
<evidence type="ECO:0000313" key="3">
    <source>
        <dbReference type="Proteomes" id="UP000183585"/>
    </source>
</evidence>